<dbReference type="AlphaFoldDB" id="A0A420DY30"/>
<feature type="transmembrane region" description="Helical" evidence="1">
    <location>
        <begin position="65"/>
        <end position="83"/>
    </location>
</feature>
<feature type="domain" description="VanZ-like" evidence="2">
    <location>
        <begin position="38"/>
        <end position="114"/>
    </location>
</feature>
<feature type="transmembrane region" description="Helical" evidence="1">
    <location>
        <begin position="95"/>
        <end position="114"/>
    </location>
</feature>
<sequence>MLKRFALPLVVLYTLLLTIASLVNIGGVPDLGSSFDDKIYHFLAYAVFTLIYFNYLKLTSLNTKALLLSVVIAISYGVFIEILQQLLTKTRILDVYDMLANFFGVVFAMLLVRFRKNLKLK</sequence>
<dbReference type="NCBIfam" id="NF037970">
    <property type="entry name" value="vanZ_1"/>
    <property type="match status" value="1"/>
</dbReference>
<dbReference type="RefSeq" id="WP_162843273.1">
    <property type="nucleotide sequence ID" value="NZ_RAQJ01000001.1"/>
</dbReference>
<comment type="caution">
    <text evidence="3">The sequence shown here is derived from an EMBL/GenBank/DDBJ whole genome shotgun (WGS) entry which is preliminary data.</text>
</comment>
<evidence type="ECO:0000313" key="4">
    <source>
        <dbReference type="Proteomes" id="UP000284892"/>
    </source>
</evidence>
<dbReference type="Pfam" id="PF04892">
    <property type="entry name" value="VanZ"/>
    <property type="match status" value="1"/>
</dbReference>
<reference evidence="3 4" key="1">
    <citation type="submission" date="2018-09" db="EMBL/GenBank/DDBJ databases">
        <title>Genomic Encyclopedia of Archaeal and Bacterial Type Strains, Phase II (KMG-II): from individual species to whole genera.</title>
        <authorList>
            <person name="Goeker M."/>
        </authorList>
    </citation>
    <scope>NUCLEOTIDE SEQUENCE [LARGE SCALE GENOMIC DNA]</scope>
    <source>
        <strain evidence="3 4">DSM 26283</strain>
    </source>
</reference>
<name>A0A420DY30_9FLAO</name>
<dbReference type="InterPro" id="IPR006976">
    <property type="entry name" value="VanZ-like"/>
</dbReference>
<keyword evidence="4" id="KW-1185">Reference proteome</keyword>
<evidence type="ECO:0000313" key="3">
    <source>
        <dbReference type="EMBL" id="RKE99091.1"/>
    </source>
</evidence>
<accession>A0A420DY30</accession>
<organism evidence="3 4">
    <name type="scientific">Ichthyenterobacterium magnum</name>
    <dbReference type="NCBI Taxonomy" id="1230530"/>
    <lineage>
        <taxon>Bacteria</taxon>
        <taxon>Pseudomonadati</taxon>
        <taxon>Bacteroidota</taxon>
        <taxon>Flavobacteriia</taxon>
        <taxon>Flavobacteriales</taxon>
        <taxon>Flavobacteriaceae</taxon>
        <taxon>Ichthyenterobacterium</taxon>
    </lineage>
</organism>
<keyword evidence="1" id="KW-0472">Membrane</keyword>
<dbReference type="PANTHER" id="PTHR28008:SF1">
    <property type="entry name" value="DOMAIN PROTEIN, PUTATIVE (AFU_ORTHOLOGUE AFUA_3G10980)-RELATED"/>
    <property type="match status" value="1"/>
</dbReference>
<dbReference type="Proteomes" id="UP000284892">
    <property type="component" value="Unassembled WGS sequence"/>
</dbReference>
<keyword evidence="1" id="KW-1133">Transmembrane helix</keyword>
<feature type="transmembrane region" description="Helical" evidence="1">
    <location>
        <begin position="38"/>
        <end position="56"/>
    </location>
</feature>
<dbReference type="EMBL" id="RAQJ01000001">
    <property type="protein sequence ID" value="RKE99091.1"/>
    <property type="molecule type" value="Genomic_DNA"/>
</dbReference>
<dbReference type="PANTHER" id="PTHR28008">
    <property type="entry name" value="DOMAIN PROTEIN, PUTATIVE (AFU_ORTHOLOGUE AFUA_3G10980)-RELATED"/>
    <property type="match status" value="1"/>
</dbReference>
<protein>
    <submittedName>
        <fullName evidence="3">VanZ like protein</fullName>
    </submittedName>
</protein>
<proteinExistence type="predicted"/>
<gene>
    <name evidence="3" type="ORF">BXY80_1193</name>
</gene>
<keyword evidence="1" id="KW-0812">Transmembrane</keyword>
<evidence type="ECO:0000259" key="2">
    <source>
        <dbReference type="Pfam" id="PF04892"/>
    </source>
</evidence>
<evidence type="ECO:0000256" key="1">
    <source>
        <dbReference type="SAM" id="Phobius"/>
    </source>
</evidence>